<sequence>MRHAARQQGACAAAAELQWQGIDPHAEAFNVTQPGKVNAAGQVHLVCFTGNDLTRLHGKKSAIRRAKR</sequence>
<proteinExistence type="predicted"/>
<protein>
    <submittedName>
        <fullName evidence="1">Uncharacterized protein</fullName>
    </submittedName>
</protein>
<organism evidence="1 2">
    <name type="scientific">Erwinia amylovora (strain CFBP1430)</name>
    <dbReference type="NCBI Taxonomy" id="665029"/>
    <lineage>
        <taxon>Bacteria</taxon>
        <taxon>Pseudomonadati</taxon>
        <taxon>Pseudomonadota</taxon>
        <taxon>Gammaproteobacteria</taxon>
        <taxon>Enterobacterales</taxon>
        <taxon>Erwiniaceae</taxon>
        <taxon>Erwinia</taxon>
    </lineage>
</organism>
<dbReference type="Proteomes" id="UP000001841">
    <property type="component" value="Chromosome"/>
</dbReference>
<gene>
    <name evidence="1" type="ordered locus">EAMY_3087</name>
</gene>
<dbReference type="EMBL" id="FN434113">
    <property type="protein sequence ID" value="CBA23002.1"/>
    <property type="molecule type" value="Genomic_DNA"/>
</dbReference>
<evidence type="ECO:0000313" key="1">
    <source>
        <dbReference type="EMBL" id="CBA23002.1"/>
    </source>
</evidence>
<reference evidence="1 2" key="1">
    <citation type="journal article" date="2010" name="Mol. Plant Microbe Interact.">
        <title>Complete genome sequence of the fire blight pathogen Erwinia amylovora CFBP 1430 and comparison to other Erwinia spp.</title>
        <authorList>
            <person name="Smits T.H."/>
            <person name="Rezzonico F."/>
            <person name="Kamber T."/>
            <person name="Blom J."/>
            <person name="Goesmann A."/>
            <person name="Frey J.E."/>
            <person name="Duffy B."/>
        </authorList>
    </citation>
    <scope>NUCLEOTIDE SEQUENCE [LARGE SCALE GENOMIC DNA]</scope>
    <source>
        <strain evidence="2">CFBP1430</strain>
    </source>
</reference>
<evidence type="ECO:0000313" key="2">
    <source>
        <dbReference type="Proteomes" id="UP000001841"/>
    </source>
</evidence>
<dbReference type="KEGG" id="eam:EAMY_3087"/>
<dbReference type="AlphaFoldDB" id="D4I1A8"/>
<dbReference type="HOGENOM" id="CLU_2787432_0_0_6"/>
<name>D4I1A8_ERWAC</name>
<accession>D4I1A8</accession>